<dbReference type="EMBL" id="JBBYAF010000008">
    <property type="protein sequence ID" value="MEL3971787.1"/>
    <property type="molecule type" value="Genomic_DNA"/>
</dbReference>
<keyword evidence="2" id="KW-1185">Reference proteome</keyword>
<evidence type="ECO:0000313" key="1">
    <source>
        <dbReference type="EMBL" id="MEL3971787.1"/>
    </source>
</evidence>
<dbReference type="Pfam" id="PF14398">
    <property type="entry name" value="ATPgrasp_YheCD"/>
    <property type="match status" value="1"/>
</dbReference>
<organism evidence="1 2">
    <name type="scientific">Rossellomorea oryzaecorticis</name>
    <dbReference type="NCBI Taxonomy" id="1396505"/>
    <lineage>
        <taxon>Bacteria</taxon>
        <taxon>Bacillati</taxon>
        <taxon>Bacillota</taxon>
        <taxon>Bacilli</taxon>
        <taxon>Bacillales</taxon>
        <taxon>Bacillaceae</taxon>
        <taxon>Rossellomorea</taxon>
    </lineage>
</organism>
<comment type="caution">
    <text evidence="1">The sequence shown here is derived from an EMBL/GenBank/DDBJ whole genome shotgun (WGS) entry which is preliminary data.</text>
</comment>
<reference evidence="1 2" key="1">
    <citation type="submission" date="2024-04" db="EMBL/GenBank/DDBJ databases">
        <title>Bacillus oryzaecorticis sp. nov., a moderately halophilic bacterium isolated from rice husks.</title>
        <authorList>
            <person name="Zhu H.-S."/>
        </authorList>
    </citation>
    <scope>NUCLEOTIDE SEQUENCE [LARGE SCALE GENOMIC DNA]</scope>
    <source>
        <strain evidence="1 2">ZC255</strain>
    </source>
</reference>
<dbReference type="RefSeq" id="WP_341981438.1">
    <property type="nucleotide sequence ID" value="NZ_JBBYAF010000008.1"/>
</dbReference>
<dbReference type="SUPFAM" id="SSF56059">
    <property type="entry name" value="Glutathione synthetase ATP-binding domain-like"/>
    <property type="match status" value="1"/>
</dbReference>
<proteinExistence type="predicted"/>
<dbReference type="Proteomes" id="UP001389717">
    <property type="component" value="Unassembled WGS sequence"/>
</dbReference>
<evidence type="ECO:0000313" key="2">
    <source>
        <dbReference type="Proteomes" id="UP001389717"/>
    </source>
</evidence>
<name>A0ABU9K6S6_9BACI</name>
<gene>
    <name evidence="1" type="ORF">AAEO50_05775</name>
</gene>
<sequence>MNFSLGIMTLNPDPSQPYFNEIARHSVSYPIDLHLFSPKDISQTNETVEGLIFNGKSGNWEKETFDIPVYIYDRTFYDKSFQSRQAKAVVHWLKNLPHIQFLGYGLPNKWHLYEKLIDSPLSSYIPETFLLKNHFHLFNLLIKHKDIIIKPVDGAHGFAVYHLNLSKSEVTVRTTKNQQILKQSFPLKSSFLKWSERLLEQYTFIAQKRIHNRTDGDTPFDIRILMNKNKNGEWREFQRAVREGSEGGILTNISRGGSYFSQDDWERRHPKADWTFIKNELNDILAGLPHVLEQYFSPLFELGIDVILDRDSSLWILDINSKPGHKIVEALGIEKLDALHQSPLDYCEHLNSRALPFLSRGDF</sequence>
<dbReference type="InterPro" id="IPR026838">
    <property type="entry name" value="YheC/D"/>
</dbReference>
<accession>A0ABU9K6S6</accession>
<protein>
    <submittedName>
        <fullName evidence="1">YheC/YheD family protein</fullName>
    </submittedName>
</protein>